<dbReference type="EMBL" id="VSSQ01020201">
    <property type="protein sequence ID" value="MPM64877.1"/>
    <property type="molecule type" value="Genomic_DNA"/>
</dbReference>
<feature type="transmembrane region" description="Helical" evidence="1">
    <location>
        <begin position="48"/>
        <end position="67"/>
    </location>
</feature>
<organism evidence="2">
    <name type="scientific">bioreactor metagenome</name>
    <dbReference type="NCBI Taxonomy" id="1076179"/>
    <lineage>
        <taxon>unclassified sequences</taxon>
        <taxon>metagenomes</taxon>
        <taxon>ecological metagenomes</taxon>
    </lineage>
</organism>
<dbReference type="AlphaFoldDB" id="A0A645BHM4"/>
<keyword evidence="1" id="KW-0812">Transmembrane</keyword>
<proteinExistence type="predicted"/>
<sequence length="127" mass="14659">MEYLIIYYSMALLIGCFTAYLINFNMLYAAICIMCFLVVMYFTMTKNFFCLNIAFFMCGFLSFKFYFDFSLANNTEVRILEVKGDTALGSVSGRNILLEGEIKDLKVGYKTFITGSLKSRIYMKEVL</sequence>
<accession>A0A645BHM4</accession>
<keyword evidence="1" id="KW-0472">Membrane</keyword>
<gene>
    <name evidence="2" type="ORF">SDC9_111768</name>
</gene>
<name>A0A645BHM4_9ZZZZ</name>
<feature type="transmembrane region" description="Helical" evidence="1">
    <location>
        <begin position="6"/>
        <end position="39"/>
    </location>
</feature>
<comment type="caution">
    <text evidence="2">The sequence shown here is derived from an EMBL/GenBank/DDBJ whole genome shotgun (WGS) entry which is preliminary data.</text>
</comment>
<keyword evidence="1" id="KW-1133">Transmembrane helix</keyword>
<protein>
    <submittedName>
        <fullName evidence="2">Uncharacterized protein</fullName>
    </submittedName>
</protein>
<reference evidence="2" key="1">
    <citation type="submission" date="2019-08" db="EMBL/GenBank/DDBJ databases">
        <authorList>
            <person name="Kucharzyk K."/>
            <person name="Murdoch R.W."/>
            <person name="Higgins S."/>
            <person name="Loffler F."/>
        </authorList>
    </citation>
    <scope>NUCLEOTIDE SEQUENCE</scope>
</reference>
<evidence type="ECO:0000313" key="2">
    <source>
        <dbReference type="EMBL" id="MPM64877.1"/>
    </source>
</evidence>
<evidence type="ECO:0000256" key="1">
    <source>
        <dbReference type="SAM" id="Phobius"/>
    </source>
</evidence>